<dbReference type="SUPFAM" id="SSF53850">
    <property type="entry name" value="Periplasmic binding protein-like II"/>
    <property type="match status" value="1"/>
</dbReference>
<evidence type="ECO:0000259" key="4">
    <source>
        <dbReference type="Pfam" id="PF00496"/>
    </source>
</evidence>
<dbReference type="Gene3D" id="3.90.76.10">
    <property type="entry name" value="Dipeptide-binding Protein, Domain 1"/>
    <property type="match status" value="1"/>
</dbReference>
<evidence type="ECO:0000256" key="3">
    <source>
        <dbReference type="SAM" id="SignalP"/>
    </source>
</evidence>
<dbReference type="GO" id="GO:1904680">
    <property type="term" value="F:peptide transmembrane transporter activity"/>
    <property type="evidence" value="ECO:0007669"/>
    <property type="project" value="TreeGrafter"/>
</dbReference>
<dbReference type="InterPro" id="IPR030678">
    <property type="entry name" value="Peptide/Ni-bd"/>
</dbReference>
<dbReference type="InterPro" id="IPR039424">
    <property type="entry name" value="SBP_5"/>
</dbReference>
<dbReference type="PANTHER" id="PTHR30290">
    <property type="entry name" value="PERIPLASMIC BINDING COMPONENT OF ABC TRANSPORTER"/>
    <property type="match status" value="1"/>
</dbReference>
<dbReference type="Gene3D" id="3.10.105.10">
    <property type="entry name" value="Dipeptide-binding Protein, Domain 3"/>
    <property type="match status" value="1"/>
</dbReference>
<accession>A0A157NZV1</accession>
<dbReference type="GO" id="GO:0030288">
    <property type="term" value="C:outer membrane-bounded periplasmic space"/>
    <property type="evidence" value="ECO:0007669"/>
    <property type="project" value="UniProtKB-ARBA"/>
</dbReference>
<dbReference type="CDD" id="cd08502">
    <property type="entry name" value="PBP2_NikA_DppA_OppA_like_16"/>
    <property type="match status" value="1"/>
</dbReference>
<reference evidence="5 6" key="1">
    <citation type="submission" date="2016-03" db="EMBL/GenBank/DDBJ databases">
        <authorList>
            <consortium name="Pathogen Informatics"/>
        </authorList>
    </citation>
    <scope>NUCLEOTIDE SEQUENCE [LARGE SCALE GENOMIC DNA]</scope>
    <source>
        <strain evidence="5 6">NCTC13364</strain>
    </source>
</reference>
<feature type="chain" id="PRO_5007614705" evidence="3">
    <location>
        <begin position="28"/>
        <end position="525"/>
    </location>
</feature>
<protein>
    <submittedName>
        <fullName evidence="5">Extracellular substrate-binding protein</fullName>
    </submittedName>
</protein>
<dbReference type="Proteomes" id="UP000077037">
    <property type="component" value="Unassembled WGS sequence"/>
</dbReference>
<evidence type="ECO:0000313" key="5">
    <source>
        <dbReference type="EMBL" id="SAI26825.1"/>
    </source>
</evidence>
<proteinExistence type="inferred from homology"/>
<feature type="domain" description="Solute-binding protein family 5" evidence="4">
    <location>
        <begin position="71"/>
        <end position="430"/>
    </location>
</feature>
<feature type="signal peptide" evidence="3">
    <location>
        <begin position="1"/>
        <end position="27"/>
    </location>
</feature>
<dbReference type="Pfam" id="PF00496">
    <property type="entry name" value="SBP_bac_5"/>
    <property type="match status" value="1"/>
</dbReference>
<organism evidence="5 6">
    <name type="scientific">Bordetella ansorpii</name>
    <dbReference type="NCBI Taxonomy" id="288768"/>
    <lineage>
        <taxon>Bacteria</taxon>
        <taxon>Pseudomonadati</taxon>
        <taxon>Pseudomonadota</taxon>
        <taxon>Betaproteobacteria</taxon>
        <taxon>Burkholderiales</taxon>
        <taxon>Alcaligenaceae</taxon>
        <taxon>Bordetella</taxon>
    </lineage>
</organism>
<dbReference type="AlphaFoldDB" id="A0A157NZV1"/>
<dbReference type="InterPro" id="IPR000914">
    <property type="entry name" value="SBP_5_dom"/>
</dbReference>
<dbReference type="EMBL" id="FKBS01000014">
    <property type="protein sequence ID" value="SAI26825.1"/>
    <property type="molecule type" value="Genomic_DNA"/>
</dbReference>
<dbReference type="Gene3D" id="3.40.190.10">
    <property type="entry name" value="Periplasmic binding protein-like II"/>
    <property type="match status" value="1"/>
</dbReference>
<keyword evidence="2 3" id="KW-0732">Signal</keyword>
<evidence type="ECO:0000256" key="1">
    <source>
        <dbReference type="ARBA" id="ARBA00005695"/>
    </source>
</evidence>
<gene>
    <name evidence="5" type="primary">gsiB_5</name>
    <name evidence="5" type="ORF">SAMEA1982600_02116</name>
</gene>
<dbReference type="GO" id="GO:0043190">
    <property type="term" value="C:ATP-binding cassette (ABC) transporter complex"/>
    <property type="evidence" value="ECO:0007669"/>
    <property type="project" value="InterPro"/>
</dbReference>
<dbReference type="RefSeq" id="WP_066411392.1">
    <property type="nucleotide sequence ID" value="NZ_FKBS01000014.1"/>
</dbReference>
<dbReference type="PIRSF" id="PIRSF002741">
    <property type="entry name" value="MppA"/>
    <property type="match status" value="1"/>
</dbReference>
<name>A0A157NZV1_9BORD</name>
<comment type="similarity">
    <text evidence="1">Belongs to the bacterial solute-binding protein 5 family.</text>
</comment>
<dbReference type="GO" id="GO:0015833">
    <property type="term" value="P:peptide transport"/>
    <property type="evidence" value="ECO:0007669"/>
    <property type="project" value="TreeGrafter"/>
</dbReference>
<evidence type="ECO:0000256" key="2">
    <source>
        <dbReference type="ARBA" id="ARBA00022729"/>
    </source>
</evidence>
<evidence type="ECO:0000313" key="6">
    <source>
        <dbReference type="Proteomes" id="UP000077037"/>
    </source>
</evidence>
<dbReference type="OrthoDB" id="9801799at2"/>
<dbReference type="PANTHER" id="PTHR30290:SF38">
    <property type="entry name" value="D,D-DIPEPTIDE-BINDING PERIPLASMIC PROTEIN DDPA-RELATED"/>
    <property type="match status" value="1"/>
</dbReference>
<sequence length="525" mass="57606">MLRHLRTLALAAALGAALLAATAAAHAETVIKAVMNSPLRLTDPHATTAYITTWHGYMIYDTLLATDADNKIQPQMLQKWEISKDLTTYTMTLRPGLKWHDGTPVTSEDCVASIQRWAAGDIMGRTMLKLTDRIEAVDEKTFRIVMKAPTDLALRALSKPTGTAAFMMPKRIAETPLGKPITDFTGSGPFKMAEFNPGVRTVYVKNADYVPRQEPPSGMAGGKVVKVDKVEWDVMPDALTAANALLGGEIDFVEQFPYDLLPMVEGNPDLKEETVSPVSYYVMYRFNFKQPPFDNKKIRQAAMYAIGQEDVMKALVGNPKYWRTCGSLWGCGTPFESDADSGMVVRANPDKARALLKEAGYDNTPVLMMQASDLGTLSPQPVVMAQALRAAGFNVNLAAMDWQTVATRRASKAPVAQGGWSIHNTNWYATDIMDPVRSAPAAANGDNAWFGWPDLPRVEELRTRFALSADPAEQKRIADELQRIGIDEGLYVPLGQMAVPTVYSTKLSGLVRAPAFVFWNVGRAP</sequence>